<gene>
    <name evidence="9" type="ORF">B0T22DRAFT_388242</name>
</gene>
<evidence type="ECO:0000256" key="4">
    <source>
        <dbReference type="ARBA" id="ARBA00022989"/>
    </source>
</evidence>
<feature type="transmembrane region" description="Helical" evidence="7">
    <location>
        <begin position="367"/>
        <end position="386"/>
    </location>
</feature>
<evidence type="ECO:0000256" key="1">
    <source>
        <dbReference type="ARBA" id="ARBA00004141"/>
    </source>
</evidence>
<sequence>MAGTVTDASKTSQDGAAKAADTPTDPDEPMPVKRSTTMTVLLMVSILMTMFLVALDRTVIATAIPQITNDFNSFQDVGWYGSAYLLTCCALQLLFGKLYTFFSVKGVLVTSIVIFEASSALCGAAPNSVAFILGRAFSGIGAAGIFAGTITTILYVIPLHKRPKIQGMFGAVMGISSITGPIIGGAFTTNVTWRWNFYINLPIGGLALLALYFFLHIPPRTKASQPLKKKLAQLDFPGTALVAPGVICLLLALQWGGQTYAWGNARIIALFVLAGVLLGAFAVVQVLLPATATIPPRLFKNRSVVAGLWQAVLVNCGNYIVIYFLPIWFQTVTGVSAVQSGIRTLPLMISSILGSISGGLTTQKVGYYTQFAIAGTCLMSIGAGLLTTLEVDTSEGKWIGYQIIYGIGFGWCFQVPNLAIQTSLPKDDVPMGFALNLFAGLLGATIFVSVGQNVLSNQLMERLSAVIPGFDASLVTSMGVTSLLESIPAQFQDVALIAYNESLRKVFVVGLIPTCLSVLGAACLEWRSTKKGEVKAEKPAEDVDAGKVKDEEKQVGAASD</sequence>
<feature type="transmembrane region" description="Helical" evidence="7">
    <location>
        <begin position="506"/>
        <end position="526"/>
    </location>
</feature>
<dbReference type="EMBL" id="JAULSO010000007">
    <property type="protein sequence ID" value="KAK3681350.1"/>
    <property type="molecule type" value="Genomic_DNA"/>
</dbReference>
<dbReference type="PANTHER" id="PTHR23501:SF153">
    <property type="entry name" value="AFLATOXIN EFFLUX PUMP, PUTATIVE-RELATED"/>
    <property type="match status" value="1"/>
</dbReference>
<evidence type="ECO:0000256" key="6">
    <source>
        <dbReference type="SAM" id="MobiDB-lite"/>
    </source>
</evidence>
<feature type="transmembrane region" description="Helical" evidence="7">
    <location>
        <begin position="236"/>
        <end position="255"/>
    </location>
</feature>
<dbReference type="GO" id="GO:0022857">
    <property type="term" value="F:transmembrane transporter activity"/>
    <property type="evidence" value="ECO:0007669"/>
    <property type="project" value="InterPro"/>
</dbReference>
<evidence type="ECO:0000256" key="7">
    <source>
        <dbReference type="SAM" id="Phobius"/>
    </source>
</evidence>
<keyword evidence="3 7" id="KW-0812">Transmembrane</keyword>
<feature type="transmembrane region" description="Helical" evidence="7">
    <location>
        <begin position="40"/>
        <end position="65"/>
    </location>
</feature>
<dbReference type="InterPro" id="IPR036259">
    <property type="entry name" value="MFS_trans_sf"/>
</dbReference>
<feature type="transmembrane region" description="Helical" evidence="7">
    <location>
        <begin position="77"/>
        <end position="95"/>
    </location>
</feature>
<keyword evidence="5 7" id="KW-0472">Membrane</keyword>
<evidence type="ECO:0000256" key="2">
    <source>
        <dbReference type="ARBA" id="ARBA00022448"/>
    </source>
</evidence>
<feature type="transmembrane region" description="Helical" evidence="7">
    <location>
        <begin position="341"/>
        <end position="360"/>
    </location>
</feature>
<keyword evidence="2" id="KW-0813">Transport</keyword>
<proteinExistence type="predicted"/>
<feature type="domain" description="Major facilitator superfamily (MFS) profile" evidence="8">
    <location>
        <begin position="42"/>
        <end position="504"/>
    </location>
</feature>
<dbReference type="Pfam" id="PF07690">
    <property type="entry name" value="MFS_1"/>
    <property type="match status" value="1"/>
</dbReference>
<dbReference type="InterPro" id="IPR020846">
    <property type="entry name" value="MFS_dom"/>
</dbReference>
<dbReference type="CDD" id="cd17502">
    <property type="entry name" value="MFS_Azr1_MDR_like"/>
    <property type="match status" value="1"/>
</dbReference>
<dbReference type="GO" id="GO:0005886">
    <property type="term" value="C:plasma membrane"/>
    <property type="evidence" value="ECO:0007669"/>
    <property type="project" value="TreeGrafter"/>
</dbReference>
<feature type="transmembrane region" description="Helical" evidence="7">
    <location>
        <begin position="132"/>
        <end position="157"/>
    </location>
</feature>
<keyword evidence="4 7" id="KW-1133">Transmembrane helix</keyword>
<dbReference type="AlphaFoldDB" id="A0AAE0WZI7"/>
<comment type="caution">
    <text evidence="9">The sequence shown here is derived from an EMBL/GenBank/DDBJ whole genome shotgun (WGS) entry which is preliminary data.</text>
</comment>
<dbReference type="SUPFAM" id="SSF103473">
    <property type="entry name" value="MFS general substrate transporter"/>
    <property type="match status" value="1"/>
</dbReference>
<feature type="transmembrane region" description="Helical" evidence="7">
    <location>
        <begin position="169"/>
        <end position="189"/>
    </location>
</feature>
<feature type="compositionally biased region" description="Polar residues" evidence="6">
    <location>
        <begin position="1"/>
        <end position="13"/>
    </location>
</feature>
<dbReference type="InterPro" id="IPR011701">
    <property type="entry name" value="MFS"/>
</dbReference>
<protein>
    <submittedName>
        <fullName evidence="9">MFS transporter</fullName>
    </submittedName>
</protein>
<comment type="subcellular location">
    <subcellularLocation>
        <location evidence="1">Membrane</location>
        <topology evidence="1">Multi-pass membrane protein</topology>
    </subcellularLocation>
</comment>
<feature type="transmembrane region" description="Helical" evidence="7">
    <location>
        <begin position="267"/>
        <end position="288"/>
    </location>
</feature>
<feature type="transmembrane region" description="Helical" evidence="7">
    <location>
        <begin position="195"/>
        <end position="215"/>
    </location>
</feature>
<feature type="compositionally biased region" description="Low complexity" evidence="6">
    <location>
        <begin position="14"/>
        <end position="23"/>
    </location>
</feature>
<dbReference type="FunFam" id="1.20.1720.10:FF:000012">
    <property type="entry name" value="MFS toxin efflux pump (AflT)"/>
    <property type="match status" value="1"/>
</dbReference>
<reference evidence="9" key="1">
    <citation type="journal article" date="2023" name="Mol. Phylogenet. Evol.">
        <title>Genome-scale phylogeny and comparative genomics of the fungal order Sordariales.</title>
        <authorList>
            <person name="Hensen N."/>
            <person name="Bonometti L."/>
            <person name="Westerberg I."/>
            <person name="Brannstrom I.O."/>
            <person name="Guillou S."/>
            <person name="Cros-Aarteil S."/>
            <person name="Calhoun S."/>
            <person name="Haridas S."/>
            <person name="Kuo A."/>
            <person name="Mondo S."/>
            <person name="Pangilinan J."/>
            <person name="Riley R."/>
            <person name="LaButti K."/>
            <person name="Andreopoulos B."/>
            <person name="Lipzen A."/>
            <person name="Chen C."/>
            <person name="Yan M."/>
            <person name="Daum C."/>
            <person name="Ng V."/>
            <person name="Clum A."/>
            <person name="Steindorff A."/>
            <person name="Ohm R.A."/>
            <person name="Martin F."/>
            <person name="Silar P."/>
            <person name="Natvig D.O."/>
            <person name="Lalanne C."/>
            <person name="Gautier V."/>
            <person name="Ament-Velasquez S.L."/>
            <person name="Kruys A."/>
            <person name="Hutchinson M.I."/>
            <person name="Powell A.J."/>
            <person name="Barry K."/>
            <person name="Miller A.N."/>
            <person name="Grigoriev I.V."/>
            <person name="Debuchy R."/>
            <person name="Gladieux P."/>
            <person name="Hiltunen Thoren M."/>
            <person name="Johannesson H."/>
        </authorList>
    </citation>
    <scope>NUCLEOTIDE SEQUENCE</scope>
    <source>
        <strain evidence="9">CBS 314.62</strain>
    </source>
</reference>
<feature type="transmembrane region" description="Helical" evidence="7">
    <location>
        <begin position="107"/>
        <end position="126"/>
    </location>
</feature>
<reference evidence="9" key="2">
    <citation type="submission" date="2023-06" db="EMBL/GenBank/DDBJ databases">
        <authorList>
            <consortium name="Lawrence Berkeley National Laboratory"/>
            <person name="Haridas S."/>
            <person name="Hensen N."/>
            <person name="Bonometti L."/>
            <person name="Westerberg I."/>
            <person name="Brannstrom I.O."/>
            <person name="Guillou S."/>
            <person name="Cros-Aarteil S."/>
            <person name="Calhoun S."/>
            <person name="Kuo A."/>
            <person name="Mondo S."/>
            <person name="Pangilinan J."/>
            <person name="Riley R."/>
            <person name="Labutti K."/>
            <person name="Andreopoulos B."/>
            <person name="Lipzen A."/>
            <person name="Chen C."/>
            <person name="Yanf M."/>
            <person name="Daum C."/>
            <person name="Ng V."/>
            <person name="Clum A."/>
            <person name="Steindorff A."/>
            <person name="Ohm R."/>
            <person name="Martin F."/>
            <person name="Silar P."/>
            <person name="Natvig D."/>
            <person name="Lalanne C."/>
            <person name="Gautier V."/>
            <person name="Ament-Velasquez S.L."/>
            <person name="Kruys A."/>
            <person name="Hutchinson M.I."/>
            <person name="Powell A.J."/>
            <person name="Barry K."/>
            <person name="Miller A.N."/>
            <person name="Grigoriev I.V."/>
            <person name="Debuchy R."/>
            <person name="Gladieux P."/>
            <person name="Thoren M.H."/>
            <person name="Johannesson H."/>
        </authorList>
    </citation>
    <scope>NUCLEOTIDE SEQUENCE</scope>
    <source>
        <strain evidence="9">CBS 314.62</strain>
    </source>
</reference>
<accession>A0AAE0WZI7</accession>
<keyword evidence="10" id="KW-1185">Reference proteome</keyword>
<evidence type="ECO:0000256" key="5">
    <source>
        <dbReference type="ARBA" id="ARBA00023136"/>
    </source>
</evidence>
<feature type="transmembrane region" description="Helical" evidence="7">
    <location>
        <begin position="398"/>
        <end position="420"/>
    </location>
</feature>
<dbReference type="Gene3D" id="1.20.1720.10">
    <property type="entry name" value="Multidrug resistance protein D"/>
    <property type="match status" value="1"/>
</dbReference>
<dbReference type="PROSITE" id="PS50850">
    <property type="entry name" value="MFS"/>
    <property type="match status" value="1"/>
</dbReference>
<feature type="transmembrane region" description="Helical" evidence="7">
    <location>
        <begin position="432"/>
        <end position="450"/>
    </location>
</feature>
<dbReference type="PANTHER" id="PTHR23501">
    <property type="entry name" value="MAJOR FACILITATOR SUPERFAMILY"/>
    <property type="match status" value="1"/>
</dbReference>
<feature type="transmembrane region" description="Helical" evidence="7">
    <location>
        <begin position="308"/>
        <end position="329"/>
    </location>
</feature>
<evidence type="ECO:0000313" key="9">
    <source>
        <dbReference type="EMBL" id="KAK3681350.1"/>
    </source>
</evidence>
<evidence type="ECO:0000256" key="3">
    <source>
        <dbReference type="ARBA" id="ARBA00022692"/>
    </source>
</evidence>
<feature type="compositionally biased region" description="Basic and acidic residues" evidence="6">
    <location>
        <begin position="530"/>
        <end position="554"/>
    </location>
</feature>
<evidence type="ECO:0000259" key="8">
    <source>
        <dbReference type="PROSITE" id="PS50850"/>
    </source>
</evidence>
<dbReference type="Proteomes" id="UP001270362">
    <property type="component" value="Unassembled WGS sequence"/>
</dbReference>
<feature type="region of interest" description="Disordered" evidence="6">
    <location>
        <begin position="530"/>
        <end position="560"/>
    </location>
</feature>
<dbReference type="FunFam" id="1.20.1250.20:FF:000196">
    <property type="entry name" value="MFS toxin efflux pump (AflT)"/>
    <property type="match status" value="1"/>
</dbReference>
<feature type="region of interest" description="Disordered" evidence="6">
    <location>
        <begin position="1"/>
        <end position="32"/>
    </location>
</feature>
<evidence type="ECO:0000313" key="10">
    <source>
        <dbReference type="Proteomes" id="UP001270362"/>
    </source>
</evidence>
<name>A0AAE0WZI7_9PEZI</name>
<dbReference type="Gene3D" id="1.20.1250.20">
    <property type="entry name" value="MFS general substrate transporter like domains"/>
    <property type="match status" value="1"/>
</dbReference>
<organism evidence="9 10">
    <name type="scientific">Podospora appendiculata</name>
    <dbReference type="NCBI Taxonomy" id="314037"/>
    <lineage>
        <taxon>Eukaryota</taxon>
        <taxon>Fungi</taxon>
        <taxon>Dikarya</taxon>
        <taxon>Ascomycota</taxon>
        <taxon>Pezizomycotina</taxon>
        <taxon>Sordariomycetes</taxon>
        <taxon>Sordariomycetidae</taxon>
        <taxon>Sordariales</taxon>
        <taxon>Podosporaceae</taxon>
        <taxon>Podospora</taxon>
    </lineage>
</organism>